<dbReference type="OrthoDB" id="20282at2759"/>
<gene>
    <name evidence="4" type="primary">PDRG1</name>
    <name evidence="4" type="ORF">BGZ99_003870</name>
</gene>
<dbReference type="AlphaFoldDB" id="A0A9P6RNW2"/>
<evidence type="ECO:0000256" key="3">
    <source>
        <dbReference type="ARBA" id="ARBA00023186"/>
    </source>
</evidence>
<comment type="subcellular location">
    <subcellularLocation>
        <location evidence="1">Cytoplasm</location>
    </subcellularLocation>
</comment>
<accession>A0A9P6RNW2</accession>
<protein>
    <submittedName>
        <fullName evidence="4">P53 and DNA damage-regulated protein 1</fullName>
    </submittedName>
</protein>
<organism evidence="4 5">
    <name type="scientific">Dissophora globulifera</name>
    <dbReference type="NCBI Taxonomy" id="979702"/>
    <lineage>
        <taxon>Eukaryota</taxon>
        <taxon>Fungi</taxon>
        <taxon>Fungi incertae sedis</taxon>
        <taxon>Mucoromycota</taxon>
        <taxon>Mortierellomycotina</taxon>
        <taxon>Mortierellomycetes</taxon>
        <taxon>Mortierellales</taxon>
        <taxon>Mortierellaceae</taxon>
        <taxon>Dissophora</taxon>
    </lineage>
</organism>
<proteinExistence type="predicted"/>
<dbReference type="Proteomes" id="UP000738325">
    <property type="component" value="Unassembled WGS sequence"/>
</dbReference>
<dbReference type="InterPro" id="IPR030482">
    <property type="entry name" value="PDRG1"/>
</dbReference>
<keyword evidence="3" id="KW-0143">Chaperone</keyword>
<dbReference type="GO" id="GO:0005737">
    <property type="term" value="C:cytoplasm"/>
    <property type="evidence" value="ECO:0007669"/>
    <property type="project" value="UniProtKB-SubCell"/>
</dbReference>
<dbReference type="PANTHER" id="PTHR21162:SF0">
    <property type="entry name" value="P53 AND DNA DAMAGE-REGULATED PROTEIN 1"/>
    <property type="match status" value="1"/>
</dbReference>
<sequence>MSQTLRLSSLVAARRNRLAWNSLESVTDILTPYAISLHRAQQQQQSLNNGRVLEKQCRRYSQRMITTSQDSELRFLLRHLCPVNSSCCCYRRLSKDDKDGCIPENGGSITLSKGGQGMSVAVGDGSCHSEGCMKELRFLLKIAEVHTKITLEASNRCRAHMLKTREAVHTEVLANLTDTAKTPQTALALWENNHQEQIKVTRSEVSRKTLAAVLREHGLSAADYRQLEALRIERNARAHPVMGPLEVASVLDEWKQLKFRARTKNFQKRELVAEEILENKELLVDYDRRRNSNREALTKLKKDLAQEKKVWVSLGDLFVKMPKQNVETMIKRDQGTLDANIDDIRVLMKEKVVELEKLEGGDGSKARAFQLKGITQ</sequence>
<reference evidence="4" key="1">
    <citation type="journal article" date="2020" name="Fungal Divers.">
        <title>Resolving the Mortierellaceae phylogeny through synthesis of multi-gene phylogenetics and phylogenomics.</title>
        <authorList>
            <person name="Vandepol N."/>
            <person name="Liber J."/>
            <person name="Desiro A."/>
            <person name="Na H."/>
            <person name="Kennedy M."/>
            <person name="Barry K."/>
            <person name="Grigoriev I.V."/>
            <person name="Miller A.N."/>
            <person name="O'Donnell K."/>
            <person name="Stajich J.E."/>
            <person name="Bonito G."/>
        </authorList>
    </citation>
    <scope>NUCLEOTIDE SEQUENCE</scope>
    <source>
        <strain evidence="4">REB-010B</strain>
    </source>
</reference>
<evidence type="ECO:0000313" key="4">
    <source>
        <dbReference type="EMBL" id="KAG0321518.1"/>
    </source>
</evidence>
<dbReference type="CDD" id="cd22860">
    <property type="entry name" value="PDRG1"/>
    <property type="match status" value="1"/>
</dbReference>
<keyword evidence="2" id="KW-0963">Cytoplasm</keyword>
<dbReference type="PANTHER" id="PTHR21162">
    <property type="entry name" value="P53 AND DNA DAMAGE-REGULATED PROTEIN"/>
    <property type="match status" value="1"/>
</dbReference>
<evidence type="ECO:0000256" key="1">
    <source>
        <dbReference type="ARBA" id="ARBA00004496"/>
    </source>
</evidence>
<evidence type="ECO:0000256" key="2">
    <source>
        <dbReference type="ARBA" id="ARBA00022490"/>
    </source>
</evidence>
<name>A0A9P6RNW2_9FUNG</name>
<keyword evidence="5" id="KW-1185">Reference proteome</keyword>
<dbReference type="EMBL" id="JAAAIP010000241">
    <property type="protein sequence ID" value="KAG0321518.1"/>
    <property type="molecule type" value="Genomic_DNA"/>
</dbReference>
<evidence type="ECO:0000313" key="5">
    <source>
        <dbReference type="Proteomes" id="UP000738325"/>
    </source>
</evidence>
<comment type="caution">
    <text evidence="4">The sequence shown here is derived from an EMBL/GenBank/DDBJ whole genome shotgun (WGS) entry which is preliminary data.</text>
</comment>